<dbReference type="PROSITE" id="PS51352">
    <property type="entry name" value="THIOREDOXIN_2"/>
    <property type="match status" value="1"/>
</dbReference>
<protein>
    <submittedName>
        <fullName evidence="3">Thiol reductase thioredoxin</fullName>
    </submittedName>
</protein>
<evidence type="ECO:0000256" key="1">
    <source>
        <dbReference type="SAM" id="MobiDB-lite"/>
    </source>
</evidence>
<sequence length="194" mass="20561">MILSSAHAQTPQSSTPAIAALPAASGGAKPASQATQATKIPGDADAKLLPPAPAPHLAETTVEPEPTPYPAADLAPTQVREAFMTAARTHRRVLLVFGANWCPDCRILAGIFSLPDVALWLEKNFVVVPVNVERLQTNLDLASRYGVKITAIPTVLVLTPQGRLLNPDTAESLGNARRMSPQAVVDLIAEWAQH</sequence>
<evidence type="ECO:0000313" key="4">
    <source>
        <dbReference type="Proteomes" id="UP000315037"/>
    </source>
</evidence>
<proteinExistence type="predicted"/>
<feature type="domain" description="Thioredoxin" evidence="2">
    <location>
        <begin position="48"/>
        <end position="193"/>
    </location>
</feature>
<reference evidence="3 4" key="1">
    <citation type="submission" date="2019-03" db="EMBL/GenBank/DDBJ databases">
        <title>The complete genome sequence of Neokomagataea sp. Jb2 NBRC113641.</title>
        <authorList>
            <person name="Chua K.-O."/>
            <person name="Chan K.-G."/>
            <person name="See-Too W.-S."/>
        </authorList>
    </citation>
    <scope>NUCLEOTIDE SEQUENCE [LARGE SCALE GENOMIC DNA]</scope>
    <source>
        <strain evidence="3 4">Jb2</strain>
    </source>
</reference>
<comment type="caution">
    <text evidence="3">The sequence shown here is derived from an EMBL/GenBank/DDBJ whole genome shotgun (WGS) entry which is preliminary data.</text>
</comment>
<dbReference type="Proteomes" id="UP000315037">
    <property type="component" value="Unassembled WGS sequence"/>
</dbReference>
<dbReference type="Pfam" id="PF13899">
    <property type="entry name" value="Thioredoxin_7"/>
    <property type="match status" value="1"/>
</dbReference>
<dbReference type="AlphaFoldDB" id="A0A506USW3"/>
<evidence type="ECO:0000259" key="2">
    <source>
        <dbReference type="PROSITE" id="PS51352"/>
    </source>
</evidence>
<evidence type="ECO:0000313" key="3">
    <source>
        <dbReference type="EMBL" id="TPW36183.1"/>
    </source>
</evidence>
<gene>
    <name evidence="3" type="ORF">E3202_02575</name>
</gene>
<dbReference type="EMBL" id="SORZ01000001">
    <property type="protein sequence ID" value="TPW36183.1"/>
    <property type="molecule type" value="Genomic_DNA"/>
</dbReference>
<dbReference type="CDD" id="cd02947">
    <property type="entry name" value="TRX_family"/>
    <property type="match status" value="1"/>
</dbReference>
<dbReference type="InterPro" id="IPR013766">
    <property type="entry name" value="Thioredoxin_domain"/>
</dbReference>
<feature type="compositionally biased region" description="Low complexity" evidence="1">
    <location>
        <begin position="43"/>
        <end position="64"/>
    </location>
</feature>
<accession>A0A506USW3</accession>
<dbReference type="SUPFAM" id="SSF52833">
    <property type="entry name" value="Thioredoxin-like"/>
    <property type="match status" value="1"/>
</dbReference>
<name>A0A506USW3_9PROT</name>
<organism evidence="3 4">
    <name type="scientific">Oecophyllibacter saccharovorans</name>
    <dbReference type="NCBI Taxonomy" id="2558360"/>
    <lineage>
        <taxon>Bacteria</taxon>
        <taxon>Pseudomonadati</taxon>
        <taxon>Pseudomonadota</taxon>
        <taxon>Alphaproteobacteria</taxon>
        <taxon>Acetobacterales</taxon>
        <taxon>Acetobacteraceae</taxon>
        <taxon>Oecophyllibacter</taxon>
    </lineage>
</organism>
<dbReference type="Gene3D" id="3.40.30.10">
    <property type="entry name" value="Glutaredoxin"/>
    <property type="match status" value="1"/>
</dbReference>
<keyword evidence="4" id="KW-1185">Reference proteome</keyword>
<dbReference type="InterPro" id="IPR036249">
    <property type="entry name" value="Thioredoxin-like_sf"/>
</dbReference>
<feature type="region of interest" description="Disordered" evidence="1">
    <location>
        <begin position="43"/>
        <end position="72"/>
    </location>
</feature>